<comment type="caution">
    <text evidence="1">The sequence shown here is derived from an EMBL/GenBank/DDBJ whole genome shotgun (WGS) entry which is preliminary data.</text>
</comment>
<reference evidence="1 2" key="1">
    <citation type="journal article" date="2008" name="FEMS Yeast Res.">
        <title>Comparative genome analysis of a Saccharomyces cerevisiae wine strain.</title>
        <authorList>
            <person name="Borneman A.R."/>
            <person name="Forgan A.H."/>
            <person name="Pretorius I.S."/>
            <person name="Chambers P.J."/>
        </authorList>
    </citation>
    <scope>NUCLEOTIDE SEQUENCE [LARGE SCALE GENOMIC DNA]</scope>
    <source>
        <strain evidence="1 2">AWRI1631</strain>
    </source>
</reference>
<evidence type="ECO:0000313" key="2">
    <source>
        <dbReference type="Proteomes" id="UP000008988"/>
    </source>
</evidence>
<protein>
    <submittedName>
        <fullName evidence="1">Uncharacterized protein</fullName>
    </submittedName>
</protein>
<sequence length="46" mass="5501">MLVQHVWLKIRPQTTTNFCLISKKVGKLSRRSRFGKWSCRLLILRT</sequence>
<accession>B5VNH9</accession>
<organism evidence="1 2">
    <name type="scientific">Saccharomyces cerevisiae (strain AWRI1631)</name>
    <name type="common">Baker's yeast</name>
    <dbReference type="NCBI Taxonomy" id="545124"/>
    <lineage>
        <taxon>Eukaryota</taxon>
        <taxon>Fungi</taxon>
        <taxon>Dikarya</taxon>
        <taxon>Ascomycota</taxon>
        <taxon>Saccharomycotina</taxon>
        <taxon>Saccharomycetes</taxon>
        <taxon>Saccharomycetales</taxon>
        <taxon>Saccharomycetaceae</taxon>
        <taxon>Saccharomyces</taxon>
    </lineage>
</organism>
<proteinExistence type="predicted"/>
<evidence type="ECO:0000313" key="1">
    <source>
        <dbReference type="EMBL" id="EDZ70512.1"/>
    </source>
</evidence>
<name>B5VNH9_YEAS6</name>
<dbReference type="EMBL" id="ABSV01001659">
    <property type="protein sequence ID" value="EDZ70512.1"/>
    <property type="molecule type" value="Genomic_DNA"/>
</dbReference>
<gene>
    <name evidence="1" type="ORF">AWRI1631_123090</name>
</gene>
<dbReference type="AlphaFoldDB" id="B5VNH9"/>
<dbReference type="Proteomes" id="UP000008988">
    <property type="component" value="Unassembled WGS sequence"/>
</dbReference>